<comment type="subcellular location">
    <subcellularLocation>
        <location evidence="1">Membrane</location>
        <topology evidence="1">Multi-pass membrane protein</topology>
    </subcellularLocation>
</comment>
<keyword evidence="12" id="KW-1185">Reference proteome</keyword>
<feature type="transmembrane region" description="Helical" evidence="10">
    <location>
        <begin position="553"/>
        <end position="575"/>
    </location>
</feature>
<keyword evidence="3 10" id="KW-0812">Transmembrane</keyword>
<dbReference type="Pfam" id="PF22099">
    <property type="entry name" value="MRS2-like"/>
    <property type="match status" value="1"/>
</dbReference>
<evidence type="ECO:0000256" key="2">
    <source>
        <dbReference type="ARBA" id="ARBA00022448"/>
    </source>
</evidence>
<dbReference type="PANTHER" id="PTHR13890:SF0">
    <property type="entry name" value="MAGNESIUM TRANSPORTER MRS2 HOMOLOG, MITOCHONDRIAL"/>
    <property type="match status" value="1"/>
</dbReference>
<feature type="compositionally biased region" description="Polar residues" evidence="9">
    <location>
        <begin position="247"/>
        <end position="261"/>
    </location>
</feature>
<evidence type="ECO:0000256" key="7">
    <source>
        <dbReference type="ARBA" id="ARBA00023065"/>
    </source>
</evidence>
<keyword evidence="6 10" id="KW-1133">Transmembrane helix</keyword>
<evidence type="ECO:0000256" key="5">
    <source>
        <dbReference type="ARBA" id="ARBA00022946"/>
    </source>
</evidence>
<organism evidence="11 12">
    <name type="scientific">Prymnesium parvum</name>
    <name type="common">Toxic golden alga</name>
    <dbReference type="NCBI Taxonomy" id="97485"/>
    <lineage>
        <taxon>Eukaryota</taxon>
        <taxon>Haptista</taxon>
        <taxon>Haptophyta</taxon>
        <taxon>Prymnesiophyceae</taxon>
        <taxon>Prymnesiales</taxon>
        <taxon>Prymnesiaceae</taxon>
        <taxon>Prymnesium</taxon>
    </lineage>
</organism>
<keyword evidence="8 10" id="KW-0472">Membrane</keyword>
<evidence type="ECO:0008006" key="13">
    <source>
        <dbReference type="Google" id="ProtNLM"/>
    </source>
</evidence>
<evidence type="ECO:0000313" key="12">
    <source>
        <dbReference type="Proteomes" id="UP001515480"/>
    </source>
</evidence>
<gene>
    <name evidence="11" type="ORF">AB1Y20_010606</name>
</gene>
<accession>A0AB34IRY5</accession>
<evidence type="ECO:0000256" key="9">
    <source>
        <dbReference type="SAM" id="MobiDB-lite"/>
    </source>
</evidence>
<sequence length="656" mass="71586">MRAGCPLLSPHEAHRSYPEMHSHAWPREALPRHHVARTHSHPTLRHHTPILRDGSRYTASSAPSEVDDESARGSRSLGPSRITNPGISAVLHERLQKVSVLEVRQSAPEVVLERELPRKHLLDEAARRLEPVHAGAQPLAARDLRKVDPTFAIRHEPAFIIRNGAILASFAPCDLHAIILRDRFYLLLPPQRKQSSMAATTARETLRIFARLVEENDPAKVSEKLRSCAHEELAAAKARASRLQPSARASTQALTPRQSGQLEPPLLAAPPGQGGGTAPPVAPRGGGGAADGASESSGEALHELHSSCDGFAEAEAHAGGVEWDGTLLPFEYLAMEAILVCTCSRLHTETVQLEQRVDDVVEGIRQSIEDSSPTPKHHEQLREVKHLLEEQLERSQAIERAIARVLEVDSDLCAMHLSMPRQAPPQKVGSRRASLLPHDGAPNGGSGGEKSSEQSRARAAHETLEILLECYLQELAQTIDALELSMEDVTATEKLASFRLDAARNRLLKVEVAATAVGTAMGIGAVTTGMFGMNLKTPLFDSDEFEDGWTFNLVVPSIAFVCFMVSFSMICFLYCPSRRLRSAASNVCCSWCRPRQTSVLPKLPSHDATLRRLLTPACDATLATLEEGDSPPYSGLSDVNTMYNPNWTQPSRASIQ</sequence>
<keyword evidence="7" id="KW-0406">Ion transport</keyword>
<feature type="compositionally biased region" description="Basic residues" evidence="9">
    <location>
        <begin position="38"/>
        <end position="49"/>
    </location>
</feature>
<reference evidence="11 12" key="1">
    <citation type="journal article" date="2024" name="Science">
        <title>Giant polyketide synthase enzymes in the biosynthesis of giant marine polyether toxins.</title>
        <authorList>
            <person name="Fallon T.R."/>
            <person name="Shende V.V."/>
            <person name="Wierzbicki I.H."/>
            <person name="Pendleton A.L."/>
            <person name="Watervoot N.F."/>
            <person name="Auber R.P."/>
            <person name="Gonzalez D.J."/>
            <person name="Wisecaver J.H."/>
            <person name="Moore B.S."/>
        </authorList>
    </citation>
    <scope>NUCLEOTIDE SEQUENCE [LARGE SCALE GENOMIC DNA]</scope>
    <source>
        <strain evidence="11 12">12B1</strain>
    </source>
</reference>
<dbReference type="EMBL" id="JBGBPQ010000020">
    <property type="protein sequence ID" value="KAL1504197.1"/>
    <property type="molecule type" value="Genomic_DNA"/>
</dbReference>
<keyword evidence="5" id="KW-0809">Transit peptide</keyword>
<evidence type="ECO:0000256" key="3">
    <source>
        <dbReference type="ARBA" id="ARBA00022692"/>
    </source>
</evidence>
<evidence type="ECO:0000256" key="6">
    <source>
        <dbReference type="ARBA" id="ARBA00022989"/>
    </source>
</evidence>
<evidence type="ECO:0000256" key="8">
    <source>
        <dbReference type="ARBA" id="ARBA00023136"/>
    </source>
</evidence>
<dbReference type="GO" id="GO:0015095">
    <property type="term" value="F:magnesium ion transmembrane transporter activity"/>
    <property type="evidence" value="ECO:0007669"/>
    <property type="project" value="TreeGrafter"/>
</dbReference>
<feature type="transmembrane region" description="Helical" evidence="10">
    <location>
        <begin position="512"/>
        <end position="533"/>
    </location>
</feature>
<feature type="region of interest" description="Disordered" evidence="9">
    <location>
        <begin position="38"/>
        <end position="82"/>
    </location>
</feature>
<keyword evidence="4" id="KW-0460">Magnesium</keyword>
<comment type="caution">
    <text evidence="11">The sequence shown here is derived from an EMBL/GenBank/DDBJ whole genome shotgun (WGS) entry which is preliminary data.</text>
</comment>
<keyword evidence="2" id="KW-0813">Transport</keyword>
<dbReference type="Proteomes" id="UP001515480">
    <property type="component" value="Unassembled WGS sequence"/>
</dbReference>
<dbReference type="PANTHER" id="PTHR13890">
    <property type="entry name" value="RNA SPLICING PROTEIN MRS2, MITOCHONDRIAL"/>
    <property type="match status" value="1"/>
</dbReference>
<evidence type="ECO:0000256" key="10">
    <source>
        <dbReference type="SAM" id="Phobius"/>
    </source>
</evidence>
<dbReference type="GO" id="GO:0016020">
    <property type="term" value="C:membrane"/>
    <property type="evidence" value="ECO:0007669"/>
    <property type="project" value="UniProtKB-SubCell"/>
</dbReference>
<evidence type="ECO:0000256" key="4">
    <source>
        <dbReference type="ARBA" id="ARBA00022842"/>
    </source>
</evidence>
<feature type="region of interest" description="Disordered" evidence="9">
    <location>
        <begin position="419"/>
        <end position="458"/>
    </location>
</feature>
<dbReference type="AlphaFoldDB" id="A0AB34IRY5"/>
<proteinExistence type="predicted"/>
<feature type="region of interest" description="Disordered" evidence="9">
    <location>
        <begin position="239"/>
        <end position="304"/>
    </location>
</feature>
<evidence type="ECO:0000256" key="1">
    <source>
        <dbReference type="ARBA" id="ARBA00004141"/>
    </source>
</evidence>
<name>A0AB34IRY5_PRYPA</name>
<evidence type="ECO:0000313" key="11">
    <source>
        <dbReference type="EMBL" id="KAL1504197.1"/>
    </source>
</evidence>
<protein>
    <recommendedName>
        <fullName evidence="13">Magnesium transporter</fullName>
    </recommendedName>
</protein>
<dbReference type="Gene3D" id="1.20.58.340">
    <property type="entry name" value="Magnesium transport protein CorA, transmembrane region"/>
    <property type="match status" value="1"/>
</dbReference>
<dbReference type="InterPro" id="IPR039204">
    <property type="entry name" value="MRS2-like"/>
</dbReference>